<dbReference type="PRINTS" id="PR00415">
    <property type="entry name" value="ACONITASE"/>
</dbReference>
<evidence type="ECO:0000256" key="2">
    <source>
        <dbReference type="ARBA" id="ARBA00022723"/>
    </source>
</evidence>
<dbReference type="PANTHER" id="PTHR11670">
    <property type="entry name" value="ACONITASE/IRON-RESPONSIVE ELEMENT FAMILY MEMBER"/>
    <property type="match status" value="1"/>
</dbReference>
<feature type="non-terminal residue" evidence="7">
    <location>
        <position position="1"/>
    </location>
</feature>
<dbReference type="SUPFAM" id="SSF53732">
    <property type="entry name" value="Aconitase iron-sulfur domain"/>
    <property type="match status" value="1"/>
</dbReference>
<evidence type="ECO:0000313" key="7">
    <source>
        <dbReference type="EMBL" id="PZQ53172.1"/>
    </source>
</evidence>
<dbReference type="Gene3D" id="3.30.499.10">
    <property type="entry name" value="Aconitase, domain 3"/>
    <property type="match status" value="2"/>
</dbReference>
<dbReference type="GO" id="GO:0003994">
    <property type="term" value="F:aconitate hydratase activity"/>
    <property type="evidence" value="ECO:0007669"/>
    <property type="project" value="UniProtKB-EC"/>
</dbReference>
<dbReference type="EC" id="4.2.1.3" evidence="1"/>
<evidence type="ECO:0000259" key="6">
    <source>
        <dbReference type="Pfam" id="PF00330"/>
    </source>
</evidence>
<evidence type="ECO:0000256" key="3">
    <source>
        <dbReference type="ARBA" id="ARBA00023004"/>
    </source>
</evidence>
<dbReference type="InterPro" id="IPR015931">
    <property type="entry name" value="Acnase/IPM_dHydase_lsu_aba_1/3"/>
</dbReference>
<dbReference type="InterPro" id="IPR001030">
    <property type="entry name" value="Acoase/IPM_deHydtase_lsu_aba"/>
</dbReference>
<evidence type="ECO:0000256" key="4">
    <source>
        <dbReference type="ARBA" id="ARBA00023014"/>
    </source>
</evidence>
<dbReference type="AlphaFoldDB" id="A0A2W5NI73"/>
<evidence type="ECO:0000256" key="5">
    <source>
        <dbReference type="ARBA" id="ARBA00023501"/>
    </source>
</evidence>
<keyword evidence="3" id="KW-0408">Iron</keyword>
<dbReference type="Pfam" id="PF00330">
    <property type="entry name" value="Aconitase"/>
    <property type="match status" value="1"/>
</dbReference>
<reference evidence="7 8" key="1">
    <citation type="submission" date="2017-08" db="EMBL/GenBank/DDBJ databases">
        <title>Infants hospitalized years apart are colonized by the same room-sourced microbial strains.</title>
        <authorList>
            <person name="Brooks B."/>
            <person name="Olm M.R."/>
            <person name="Firek B.A."/>
            <person name="Baker R."/>
            <person name="Thomas B.C."/>
            <person name="Morowitz M.J."/>
            <person name="Banfield J.F."/>
        </authorList>
    </citation>
    <scope>NUCLEOTIDE SEQUENCE [LARGE SCALE GENOMIC DNA]</scope>
    <source>
        <strain evidence="7">S2_005_003_R2_41</strain>
    </source>
</reference>
<keyword evidence="2" id="KW-0479">Metal-binding</keyword>
<comment type="catalytic activity">
    <reaction evidence="5">
        <text>citrate = D-threo-isocitrate</text>
        <dbReference type="Rhea" id="RHEA:10336"/>
        <dbReference type="ChEBI" id="CHEBI:15562"/>
        <dbReference type="ChEBI" id="CHEBI:16947"/>
        <dbReference type="EC" id="4.2.1.3"/>
    </reaction>
</comment>
<accession>A0A2W5NI73</accession>
<comment type="caution">
    <text evidence="7">The sequence shown here is derived from an EMBL/GenBank/DDBJ whole genome shotgun (WGS) entry which is preliminary data.</text>
</comment>
<organism evidence="7 8">
    <name type="scientific">Variovorax paradoxus</name>
    <dbReference type="NCBI Taxonomy" id="34073"/>
    <lineage>
        <taxon>Bacteria</taxon>
        <taxon>Pseudomonadati</taxon>
        <taxon>Pseudomonadota</taxon>
        <taxon>Betaproteobacteria</taxon>
        <taxon>Burkholderiales</taxon>
        <taxon>Comamonadaceae</taxon>
        <taxon>Variovorax</taxon>
    </lineage>
</organism>
<evidence type="ECO:0000256" key="1">
    <source>
        <dbReference type="ARBA" id="ARBA00012926"/>
    </source>
</evidence>
<sequence>MSPVVAVSEGVAFPDTCVGTDSHTPHVDALGVIAVGVGGLEAENVMLGRASWMRLPDIVGVELAGRRQPGITATDIVLALTEFLRQQKVVGAYVEFFGEGARSLSIGDRATISNMCPEYGATAALFSIDGQTLDYLRLTGRSDEQVQLVETYAKADDLVSAQYERVLRFDLATVVRNMAGPSNPHRRLPVGALAERGIADSAKLAAGQADEAQGRMPDGAVIIAAITSCTNTSNPRNVIAAALLARNANARGLVRKPWVKSSLAPGSRAVELYLREAKLLGELEQLGFGIVGFACTTCNGMSGALDPAIRQEIVERDLYATAVLSGNRNFDGRIHPYAKQAFLASPPLVVAYAIAGTVRFDIEQDVLGI</sequence>
<dbReference type="GO" id="GO:0051536">
    <property type="term" value="F:iron-sulfur cluster binding"/>
    <property type="evidence" value="ECO:0007669"/>
    <property type="project" value="UniProtKB-KW"/>
</dbReference>
<dbReference type="InterPro" id="IPR036008">
    <property type="entry name" value="Aconitase_4Fe-4S_dom"/>
</dbReference>
<feature type="domain" description="Aconitase/3-isopropylmalate dehydratase large subunit alpha/beta/alpha" evidence="6">
    <location>
        <begin position="5"/>
        <end position="356"/>
    </location>
</feature>
<dbReference type="EMBL" id="QFPP01001004">
    <property type="protein sequence ID" value="PZQ53172.1"/>
    <property type="molecule type" value="Genomic_DNA"/>
</dbReference>
<keyword evidence="4" id="KW-0411">Iron-sulfur</keyword>
<dbReference type="Proteomes" id="UP000249135">
    <property type="component" value="Unassembled WGS sequence"/>
</dbReference>
<dbReference type="GO" id="GO:0046872">
    <property type="term" value="F:metal ion binding"/>
    <property type="evidence" value="ECO:0007669"/>
    <property type="project" value="UniProtKB-KW"/>
</dbReference>
<evidence type="ECO:0000313" key="8">
    <source>
        <dbReference type="Proteomes" id="UP000249135"/>
    </source>
</evidence>
<gene>
    <name evidence="7" type="ORF">DI563_33255</name>
</gene>
<feature type="non-terminal residue" evidence="7">
    <location>
        <position position="369"/>
    </location>
</feature>
<protein>
    <recommendedName>
        <fullName evidence="1">aconitate hydratase</fullName>
        <ecNumber evidence="1">4.2.1.3</ecNumber>
    </recommendedName>
</protein>
<name>A0A2W5NI73_VARPD</name>
<proteinExistence type="predicted"/>
<dbReference type="InterPro" id="IPR006249">
    <property type="entry name" value="Aconitase/IRP2"/>
</dbReference>